<feature type="compositionally biased region" description="Basic and acidic residues" evidence="5">
    <location>
        <begin position="14"/>
        <end position="55"/>
    </location>
</feature>
<dbReference type="RefSeq" id="XP_031944941.1">
    <property type="nucleotide sequence ID" value="XM_032081091.1"/>
</dbReference>
<dbReference type="SMART" id="SM00195">
    <property type="entry name" value="DSPc"/>
    <property type="match status" value="1"/>
</dbReference>
<dbReference type="PROSITE" id="PS50056">
    <property type="entry name" value="TYR_PHOSPHATASE_2"/>
    <property type="match status" value="1"/>
</dbReference>
<keyword evidence="4" id="KW-0904">Protein phosphatase</keyword>
<dbReference type="InterPro" id="IPR000340">
    <property type="entry name" value="Dual-sp_phosphatase_cat-dom"/>
</dbReference>
<dbReference type="PANTHER" id="PTHR10159">
    <property type="entry name" value="DUAL SPECIFICITY PROTEIN PHOSPHATASE"/>
    <property type="match status" value="1"/>
</dbReference>
<feature type="domain" description="Tyrosine specific protein phosphatases" evidence="7">
    <location>
        <begin position="169"/>
        <end position="221"/>
    </location>
</feature>
<feature type="domain" description="Tyrosine-protein phosphatase" evidence="6">
    <location>
        <begin position="71"/>
        <end position="242"/>
    </location>
</feature>
<dbReference type="InterPro" id="IPR020422">
    <property type="entry name" value="TYR_PHOSPHATASE_DUAL_dom"/>
</dbReference>
<evidence type="ECO:0000256" key="1">
    <source>
        <dbReference type="ARBA" id="ARBA00008601"/>
    </source>
</evidence>
<dbReference type="Pfam" id="PF00782">
    <property type="entry name" value="DSPc"/>
    <property type="match status" value="1"/>
</dbReference>
<dbReference type="GO" id="GO:0008330">
    <property type="term" value="F:protein tyrosine/threonine phosphatase activity"/>
    <property type="evidence" value="ECO:0007669"/>
    <property type="project" value="TreeGrafter"/>
</dbReference>
<evidence type="ECO:0000313" key="8">
    <source>
        <dbReference type="EMBL" id="KAE8407622.1"/>
    </source>
</evidence>
<dbReference type="EMBL" id="ML736747">
    <property type="protein sequence ID" value="KAE8407622.1"/>
    <property type="molecule type" value="Genomic_DNA"/>
</dbReference>
<dbReference type="Proteomes" id="UP000325579">
    <property type="component" value="Unassembled WGS sequence"/>
</dbReference>
<dbReference type="PROSITE" id="PS00383">
    <property type="entry name" value="TYR_PHOSPHATASE_1"/>
    <property type="match status" value="1"/>
</dbReference>
<dbReference type="Gene3D" id="3.90.190.10">
    <property type="entry name" value="Protein tyrosine phosphatase superfamily"/>
    <property type="match status" value="1"/>
</dbReference>
<protein>
    <recommendedName>
        <fullName evidence="2">protein-tyrosine-phosphatase</fullName>
        <ecNumber evidence="2">3.1.3.48</ecNumber>
    </recommendedName>
</protein>
<reference evidence="8 9" key="1">
    <citation type="submission" date="2019-04" db="EMBL/GenBank/DDBJ databases">
        <authorList>
            <consortium name="DOE Joint Genome Institute"/>
            <person name="Mondo S."/>
            <person name="Kjaerbolling I."/>
            <person name="Vesth T."/>
            <person name="Frisvad J.C."/>
            <person name="Nybo J.L."/>
            <person name="Theobald S."/>
            <person name="Kildgaard S."/>
            <person name="Isbrandt T."/>
            <person name="Kuo A."/>
            <person name="Sato A."/>
            <person name="Lyhne E.K."/>
            <person name="Kogle M.E."/>
            <person name="Wiebenga A."/>
            <person name="Kun R.S."/>
            <person name="Lubbers R.J."/>
            <person name="Makela M.R."/>
            <person name="Barry K."/>
            <person name="Chovatia M."/>
            <person name="Clum A."/>
            <person name="Daum C."/>
            <person name="Haridas S."/>
            <person name="He G."/>
            <person name="LaButti K."/>
            <person name="Lipzen A."/>
            <person name="Riley R."/>
            <person name="Salamov A."/>
            <person name="Simmons B.A."/>
            <person name="Magnuson J.K."/>
            <person name="Henrissat B."/>
            <person name="Mortensen U.H."/>
            <person name="Larsen T.O."/>
            <person name="Devries R.P."/>
            <person name="Grigoriev I.V."/>
            <person name="Machida M."/>
            <person name="Baker S.E."/>
            <person name="Andersen M.R."/>
            <person name="Cantor M.N."/>
            <person name="Hua S.X."/>
        </authorList>
    </citation>
    <scope>NUCLEOTIDE SEQUENCE [LARGE SCALE GENOMIC DNA]</scope>
    <source>
        <strain evidence="8 9">CBS 119388</strain>
    </source>
</reference>
<feature type="region of interest" description="Disordered" evidence="5">
    <location>
        <begin position="1"/>
        <end position="55"/>
    </location>
</feature>
<dbReference type="PROSITE" id="PS50054">
    <property type="entry name" value="TYR_PHOSPHATASE_DUAL"/>
    <property type="match status" value="1"/>
</dbReference>
<gene>
    <name evidence="8" type="ORF">BDV37DRAFT_240613</name>
</gene>
<dbReference type="GO" id="GO:0005737">
    <property type="term" value="C:cytoplasm"/>
    <property type="evidence" value="ECO:0007669"/>
    <property type="project" value="TreeGrafter"/>
</dbReference>
<dbReference type="GO" id="GO:0033550">
    <property type="term" value="F:MAP kinase tyrosine phosphatase activity"/>
    <property type="evidence" value="ECO:0007669"/>
    <property type="project" value="TreeGrafter"/>
</dbReference>
<dbReference type="CDD" id="cd14498">
    <property type="entry name" value="DSP"/>
    <property type="match status" value="1"/>
</dbReference>
<organism evidence="8 9">
    <name type="scientific">Aspergillus pseudonomiae</name>
    <dbReference type="NCBI Taxonomy" id="1506151"/>
    <lineage>
        <taxon>Eukaryota</taxon>
        <taxon>Fungi</taxon>
        <taxon>Dikarya</taxon>
        <taxon>Ascomycota</taxon>
        <taxon>Pezizomycotina</taxon>
        <taxon>Eurotiomycetes</taxon>
        <taxon>Eurotiomycetidae</taxon>
        <taxon>Eurotiales</taxon>
        <taxon>Aspergillaceae</taxon>
        <taxon>Aspergillus</taxon>
        <taxon>Aspergillus subgen. Circumdati</taxon>
    </lineage>
</organism>
<dbReference type="PANTHER" id="PTHR10159:SF511">
    <property type="entry name" value="DUAL SPECIFICITY PROTEIN PHOSPHATASE 1"/>
    <property type="match status" value="1"/>
</dbReference>
<dbReference type="GO" id="GO:0017017">
    <property type="term" value="F:MAP kinase tyrosine/serine/threonine phosphatase activity"/>
    <property type="evidence" value="ECO:0007669"/>
    <property type="project" value="TreeGrafter"/>
</dbReference>
<dbReference type="InterPro" id="IPR016130">
    <property type="entry name" value="Tyr_Pase_AS"/>
</dbReference>
<evidence type="ECO:0000256" key="5">
    <source>
        <dbReference type="SAM" id="MobiDB-lite"/>
    </source>
</evidence>
<keyword evidence="9" id="KW-1185">Reference proteome</keyword>
<sequence>MVTSLEVPLPTGQENKKPDGGKQDDGEKKEEDNREITEGDDREKTEEEEKEARKKIRDEEHKRWLMFYTARMRHIVPGLVLGNVQASFNPDMLRENGIDAIVTLCADRYAKWKSHTRKVVPEHRHKRVQCADSSTQDLLTHMSDTCDFIEQMASPTLRSSSTLPKAEEHELSDDSRTARPGAVLVHCVLGISRSPTMIIAYLMRKYGIKREDALAFVMTKQRVKPSANFTRQLEIWEEVGYQVWEDEERTIPKAPYQAFLDGRAALLKKLGLTGDEPLTLLTL</sequence>
<dbReference type="InterPro" id="IPR000387">
    <property type="entry name" value="Tyr_Pase_dom"/>
</dbReference>
<dbReference type="InterPro" id="IPR029021">
    <property type="entry name" value="Prot-tyrosine_phosphatase-like"/>
</dbReference>
<keyword evidence="3" id="KW-0378">Hydrolase</keyword>
<dbReference type="EC" id="3.1.3.48" evidence="2"/>
<name>A0A5N7DME8_9EURO</name>
<dbReference type="OrthoDB" id="10252009at2759"/>
<evidence type="ECO:0000259" key="6">
    <source>
        <dbReference type="PROSITE" id="PS50054"/>
    </source>
</evidence>
<evidence type="ECO:0000259" key="7">
    <source>
        <dbReference type="PROSITE" id="PS50056"/>
    </source>
</evidence>
<evidence type="ECO:0000256" key="3">
    <source>
        <dbReference type="ARBA" id="ARBA00022801"/>
    </source>
</evidence>
<comment type="similarity">
    <text evidence="1">Belongs to the protein-tyrosine phosphatase family. Non-receptor class dual specificity subfamily.</text>
</comment>
<evidence type="ECO:0000313" key="9">
    <source>
        <dbReference type="Proteomes" id="UP000325579"/>
    </source>
</evidence>
<dbReference type="AlphaFoldDB" id="A0A5N7DME8"/>
<evidence type="ECO:0000256" key="4">
    <source>
        <dbReference type="ARBA" id="ARBA00022912"/>
    </source>
</evidence>
<evidence type="ECO:0000256" key="2">
    <source>
        <dbReference type="ARBA" id="ARBA00013064"/>
    </source>
</evidence>
<dbReference type="GeneID" id="43665782"/>
<dbReference type="GO" id="GO:0043409">
    <property type="term" value="P:negative regulation of MAPK cascade"/>
    <property type="evidence" value="ECO:0007669"/>
    <property type="project" value="TreeGrafter"/>
</dbReference>
<accession>A0A5N7DME8</accession>
<proteinExistence type="inferred from homology"/>
<dbReference type="SUPFAM" id="SSF52799">
    <property type="entry name" value="(Phosphotyrosine protein) phosphatases II"/>
    <property type="match status" value="1"/>
</dbReference>